<evidence type="ECO:0000313" key="2">
    <source>
        <dbReference type="Proteomes" id="UP000250197"/>
    </source>
</evidence>
<name>A0A2Z2J2E1_CORST</name>
<accession>A0A2Z2J2E1</accession>
<dbReference type="KEGG" id="cstr:CBE89_02930"/>
<dbReference type="Proteomes" id="UP000250197">
    <property type="component" value="Chromosome"/>
</dbReference>
<gene>
    <name evidence="1" type="ORF">CBE89_02930</name>
</gene>
<dbReference type="RefSeq" id="WP_086890732.1">
    <property type="nucleotide sequence ID" value="NZ_CP021252.1"/>
</dbReference>
<dbReference type="EMBL" id="CP021252">
    <property type="protein sequence ID" value="ART20567.1"/>
    <property type="molecule type" value="Genomic_DNA"/>
</dbReference>
<sequence>MTVVLKIDSFIEDARKAGVTDATLKPLTAATDRINELEELDDAAADGALTVTDMLFTDATVAECVDTLVDTVARRTMLGNLMSDVFHMQDAIAQRYITNEETLDQLLTDLAATLKPAHAALTKVVERWGDENPDPGQVAATATTAELKEYRAHTKHIAARDQVYKVANALIASEREKEVKPFAAFIYPIEMHPNPHAAWLFNNDGTARTTQEIRRMLNARATLHEINNHNRYAATRSEYSPLNAKYAVHPDKLDTAVFDNHSHPAAEDLLTMQDYTDLYNDNTAWQEYLTRVSQRTA</sequence>
<reference evidence="1 2" key="1">
    <citation type="submission" date="2017-05" db="EMBL/GenBank/DDBJ databases">
        <title>Complete genome sequence of Corynebacterium striatum KC-Na-1 isolated from Neophocaena asiaeorientalis in Korea.</title>
        <authorList>
            <person name="Kim J.H."/>
            <person name="Lee K."/>
        </authorList>
    </citation>
    <scope>NUCLEOTIDE SEQUENCE [LARGE SCALE GENOMIC DNA]</scope>
    <source>
        <strain evidence="1 2">KC-Na-01</strain>
    </source>
</reference>
<organism evidence="1 2">
    <name type="scientific">Corynebacterium striatum</name>
    <dbReference type="NCBI Taxonomy" id="43770"/>
    <lineage>
        <taxon>Bacteria</taxon>
        <taxon>Bacillati</taxon>
        <taxon>Actinomycetota</taxon>
        <taxon>Actinomycetes</taxon>
        <taxon>Mycobacteriales</taxon>
        <taxon>Corynebacteriaceae</taxon>
        <taxon>Corynebacterium</taxon>
    </lineage>
</organism>
<dbReference type="AlphaFoldDB" id="A0A2Z2J2E1"/>
<proteinExistence type="predicted"/>
<evidence type="ECO:0000313" key="1">
    <source>
        <dbReference type="EMBL" id="ART20567.1"/>
    </source>
</evidence>
<protein>
    <submittedName>
        <fullName evidence="1">Uncharacterized protein</fullName>
    </submittedName>
</protein>